<reference evidence="1" key="1">
    <citation type="journal article" date="2015" name="Nature">
        <title>Complex archaea that bridge the gap between prokaryotes and eukaryotes.</title>
        <authorList>
            <person name="Spang A."/>
            <person name="Saw J.H."/>
            <person name="Jorgensen S.L."/>
            <person name="Zaremba-Niedzwiedzka K."/>
            <person name="Martijn J."/>
            <person name="Lind A.E."/>
            <person name="van Eijk R."/>
            <person name="Schleper C."/>
            <person name="Guy L."/>
            <person name="Ettema T.J."/>
        </authorList>
    </citation>
    <scope>NUCLEOTIDE SEQUENCE</scope>
</reference>
<accession>A0A0F9EV93</accession>
<name>A0A0F9EV93_9ZZZZ</name>
<protein>
    <submittedName>
        <fullName evidence="1">Uncharacterized protein</fullName>
    </submittedName>
</protein>
<proteinExistence type="predicted"/>
<dbReference type="EMBL" id="LAZR01023573">
    <property type="protein sequence ID" value="KKL78058.1"/>
    <property type="molecule type" value="Genomic_DNA"/>
</dbReference>
<comment type="caution">
    <text evidence="1">The sequence shown here is derived from an EMBL/GenBank/DDBJ whole genome shotgun (WGS) entry which is preliminary data.</text>
</comment>
<sequence>MNEFEIFLISDIGERYLGTVKDGIQEPEIVLNEIRNFISDIASDLAFGDEVELSKVFTVELRNPQ</sequence>
<evidence type="ECO:0000313" key="1">
    <source>
        <dbReference type="EMBL" id="KKL78058.1"/>
    </source>
</evidence>
<gene>
    <name evidence="1" type="ORF">LCGC14_2028620</name>
</gene>
<organism evidence="1">
    <name type="scientific">marine sediment metagenome</name>
    <dbReference type="NCBI Taxonomy" id="412755"/>
    <lineage>
        <taxon>unclassified sequences</taxon>
        <taxon>metagenomes</taxon>
        <taxon>ecological metagenomes</taxon>
    </lineage>
</organism>
<dbReference type="AlphaFoldDB" id="A0A0F9EV93"/>